<comment type="caution">
    <text evidence="8">The sequence shown here is derived from an EMBL/GenBank/DDBJ whole genome shotgun (WGS) entry which is preliminary data.</text>
</comment>
<evidence type="ECO:0000256" key="4">
    <source>
        <dbReference type="ARBA" id="ARBA00022989"/>
    </source>
</evidence>
<evidence type="ECO:0000313" key="9">
    <source>
        <dbReference type="Proteomes" id="UP000461585"/>
    </source>
</evidence>
<proteinExistence type="predicted"/>
<gene>
    <name evidence="8" type="ORF">GXN74_06670</name>
</gene>
<keyword evidence="9" id="KW-1185">Reference proteome</keyword>
<dbReference type="RefSeq" id="WP_162370148.1">
    <property type="nucleotide sequence ID" value="NZ_JAAEEH010000014.1"/>
</dbReference>
<evidence type="ECO:0000256" key="3">
    <source>
        <dbReference type="ARBA" id="ARBA00022692"/>
    </source>
</evidence>
<dbReference type="AlphaFoldDB" id="A0A7X5HVP1"/>
<keyword evidence="3 6" id="KW-0812">Transmembrane</keyword>
<sequence length="183" mass="20399">MLKVFLVLMVVFAVMAVQTPKLRQAVVYLGIFSLISSFVYLLYSAPDVAIAEAVIGSTLATILYLVALKKYAVYTIYFTDTVDSGLEEAVAARRARILELVEGFCTERELEAHVIYTAEGKEQIQQNHSYDLIVMQEGEAVTVCGSRESYHVDGIRSHLLEKDKGAGNRLRFQVQTEEEEVGP</sequence>
<dbReference type="Pfam" id="PF13244">
    <property type="entry name" value="MbhD"/>
    <property type="match status" value="1"/>
</dbReference>
<feature type="transmembrane region" description="Helical" evidence="6">
    <location>
        <begin position="50"/>
        <end position="68"/>
    </location>
</feature>
<keyword evidence="2" id="KW-1003">Cell membrane</keyword>
<evidence type="ECO:0000256" key="2">
    <source>
        <dbReference type="ARBA" id="ARBA00022475"/>
    </source>
</evidence>
<evidence type="ECO:0000313" key="8">
    <source>
        <dbReference type="EMBL" id="NDL67423.1"/>
    </source>
</evidence>
<name>A0A7X5HVP1_9FIRM</name>
<feature type="transmembrane region" description="Helical" evidence="6">
    <location>
        <begin position="26"/>
        <end position="43"/>
    </location>
</feature>
<dbReference type="GO" id="GO:0005886">
    <property type="term" value="C:plasma membrane"/>
    <property type="evidence" value="ECO:0007669"/>
    <property type="project" value="UniProtKB-SubCell"/>
</dbReference>
<accession>A0A7X5HVP1</accession>
<evidence type="ECO:0000256" key="5">
    <source>
        <dbReference type="ARBA" id="ARBA00023136"/>
    </source>
</evidence>
<evidence type="ECO:0000256" key="1">
    <source>
        <dbReference type="ARBA" id="ARBA00004651"/>
    </source>
</evidence>
<dbReference type="EMBL" id="JAAEEH010000014">
    <property type="protein sequence ID" value="NDL67423.1"/>
    <property type="molecule type" value="Genomic_DNA"/>
</dbReference>
<feature type="domain" description="MrpA C-terminal/MbhD" evidence="7">
    <location>
        <begin position="7"/>
        <end position="70"/>
    </location>
</feature>
<protein>
    <submittedName>
        <fullName evidence="8">DUF4040 domain-containing protein</fullName>
    </submittedName>
</protein>
<evidence type="ECO:0000256" key="6">
    <source>
        <dbReference type="SAM" id="Phobius"/>
    </source>
</evidence>
<comment type="subcellular location">
    <subcellularLocation>
        <location evidence="1">Cell membrane</location>
        <topology evidence="1">Multi-pass membrane protein</topology>
    </subcellularLocation>
</comment>
<keyword evidence="5 6" id="KW-0472">Membrane</keyword>
<evidence type="ECO:0000259" key="7">
    <source>
        <dbReference type="Pfam" id="PF13244"/>
    </source>
</evidence>
<organism evidence="8 9">
    <name type="scientific">Anaerotalea alkaliphila</name>
    <dbReference type="NCBI Taxonomy" id="2662126"/>
    <lineage>
        <taxon>Bacteria</taxon>
        <taxon>Bacillati</taxon>
        <taxon>Bacillota</taxon>
        <taxon>Clostridia</taxon>
        <taxon>Eubacteriales</taxon>
        <taxon>Anaerotalea</taxon>
    </lineage>
</organism>
<reference evidence="8 9" key="1">
    <citation type="submission" date="2020-01" db="EMBL/GenBank/DDBJ databases">
        <title>Anaeroalcalibacter tamaniensis gen. nov., sp. nov., moderately halophilic strictly anaerobic fermenter bacterium from mud volcano of Taman peninsula.</title>
        <authorList>
            <person name="Frolova A."/>
            <person name="Merkel A.Y."/>
            <person name="Slobodkin A.I."/>
        </authorList>
    </citation>
    <scope>NUCLEOTIDE SEQUENCE [LARGE SCALE GENOMIC DNA]</scope>
    <source>
        <strain evidence="8 9">F-3ap</strain>
    </source>
</reference>
<keyword evidence="4 6" id="KW-1133">Transmembrane helix</keyword>
<dbReference type="Proteomes" id="UP000461585">
    <property type="component" value="Unassembled WGS sequence"/>
</dbReference>
<dbReference type="InterPro" id="IPR025383">
    <property type="entry name" value="MrpA_C/MbhD"/>
</dbReference>